<dbReference type="EMBL" id="JBHRYO010000002">
    <property type="protein sequence ID" value="MFC3758010.1"/>
    <property type="molecule type" value="Genomic_DNA"/>
</dbReference>
<dbReference type="GO" id="GO:0016746">
    <property type="term" value="F:acyltransferase activity"/>
    <property type="evidence" value="ECO:0007669"/>
    <property type="project" value="UniProtKB-KW"/>
</dbReference>
<dbReference type="PROSITE" id="PS51186">
    <property type="entry name" value="GNAT"/>
    <property type="match status" value="1"/>
</dbReference>
<comment type="caution">
    <text evidence="2">The sequence shown here is derived from an EMBL/GenBank/DDBJ whole genome shotgun (WGS) entry which is preliminary data.</text>
</comment>
<gene>
    <name evidence="2" type="ORF">ACFONJ_18675</name>
</gene>
<dbReference type="InterPro" id="IPR050276">
    <property type="entry name" value="MshD_Acetyltransferase"/>
</dbReference>
<dbReference type="PANTHER" id="PTHR43617:SF34">
    <property type="entry name" value="PUTATIVE-RELATED"/>
    <property type="match status" value="1"/>
</dbReference>
<dbReference type="RefSeq" id="WP_290299624.1">
    <property type="nucleotide sequence ID" value="NZ_JAUFQR010000001.1"/>
</dbReference>
<protein>
    <submittedName>
        <fullName evidence="2">GNAT family N-acetyltransferase</fullName>
        <ecNumber evidence="2">2.3.1.-</ecNumber>
    </submittedName>
</protein>
<proteinExistence type="predicted"/>
<evidence type="ECO:0000313" key="3">
    <source>
        <dbReference type="Proteomes" id="UP001595735"/>
    </source>
</evidence>
<dbReference type="InterPro" id="IPR016181">
    <property type="entry name" value="Acyl_CoA_acyltransferase"/>
</dbReference>
<dbReference type="SUPFAM" id="SSF55729">
    <property type="entry name" value="Acyl-CoA N-acyltransferases (Nat)"/>
    <property type="match status" value="1"/>
</dbReference>
<reference evidence="3" key="1">
    <citation type="journal article" date="2019" name="Int. J. Syst. Evol. Microbiol.">
        <title>The Global Catalogue of Microorganisms (GCM) 10K type strain sequencing project: providing services to taxonomists for standard genome sequencing and annotation.</title>
        <authorList>
            <consortium name="The Broad Institute Genomics Platform"/>
            <consortium name="The Broad Institute Genome Sequencing Center for Infectious Disease"/>
            <person name="Wu L."/>
            <person name="Ma J."/>
        </authorList>
    </citation>
    <scope>NUCLEOTIDE SEQUENCE [LARGE SCALE GENOMIC DNA]</scope>
    <source>
        <strain evidence="3">CECT 7798</strain>
    </source>
</reference>
<accession>A0ABV7Y214</accession>
<dbReference type="InterPro" id="IPR000182">
    <property type="entry name" value="GNAT_dom"/>
</dbReference>
<evidence type="ECO:0000313" key="2">
    <source>
        <dbReference type="EMBL" id="MFC3758010.1"/>
    </source>
</evidence>
<keyword evidence="2" id="KW-0012">Acyltransferase</keyword>
<dbReference type="Gene3D" id="3.40.630.30">
    <property type="match status" value="1"/>
</dbReference>
<sequence>MDIEYRKLVPYESKMYRKIRLESLQQFPDSFETNYEEALNTEKLRMEIDIENQNPKKFVWGAFIAQKLIALCAFVIDDNNVGNIYQMYVKKDFQGENIGSGLIQSVIQEAKEKFNITEVFLEVAVKNHPAYYLYKKNGFEEADCERNETSEVIVMKYTL</sequence>
<dbReference type="Pfam" id="PF00583">
    <property type="entry name" value="Acetyltransf_1"/>
    <property type="match status" value="1"/>
</dbReference>
<dbReference type="EC" id="2.3.1.-" evidence="2"/>
<name>A0ABV7Y214_9FLAO</name>
<dbReference type="CDD" id="cd04301">
    <property type="entry name" value="NAT_SF"/>
    <property type="match status" value="1"/>
</dbReference>
<organism evidence="2 3">
    <name type="scientific">Chryseobacterium tructae</name>
    <dbReference type="NCBI Taxonomy" id="1037380"/>
    <lineage>
        <taxon>Bacteria</taxon>
        <taxon>Pseudomonadati</taxon>
        <taxon>Bacteroidota</taxon>
        <taxon>Flavobacteriia</taxon>
        <taxon>Flavobacteriales</taxon>
        <taxon>Weeksellaceae</taxon>
        <taxon>Chryseobacterium group</taxon>
        <taxon>Chryseobacterium</taxon>
    </lineage>
</organism>
<feature type="domain" description="N-acetyltransferase" evidence="1">
    <location>
        <begin position="3"/>
        <end position="159"/>
    </location>
</feature>
<evidence type="ECO:0000259" key="1">
    <source>
        <dbReference type="PROSITE" id="PS51186"/>
    </source>
</evidence>
<keyword evidence="2" id="KW-0808">Transferase</keyword>
<dbReference type="PANTHER" id="PTHR43617">
    <property type="entry name" value="L-AMINO ACID N-ACETYLTRANSFERASE"/>
    <property type="match status" value="1"/>
</dbReference>
<dbReference type="Proteomes" id="UP001595735">
    <property type="component" value="Unassembled WGS sequence"/>
</dbReference>
<keyword evidence="3" id="KW-1185">Reference proteome</keyword>